<name>A0ABQ3BM20_9FLAO</name>
<dbReference type="GeneID" id="94368678"/>
<feature type="chain" id="PRO_5046455402" evidence="9">
    <location>
        <begin position="26"/>
        <end position="844"/>
    </location>
</feature>
<dbReference type="PANTHER" id="PTHR40980">
    <property type="entry name" value="PLUG DOMAIN-CONTAINING PROTEIN"/>
    <property type="match status" value="1"/>
</dbReference>
<dbReference type="Gene3D" id="2.60.40.1120">
    <property type="entry name" value="Carboxypeptidase-like, regulatory domain"/>
    <property type="match status" value="1"/>
</dbReference>
<dbReference type="Pfam" id="PF13715">
    <property type="entry name" value="CarbopepD_reg_2"/>
    <property type="match status" value="1"/>
</dbReference>
<sequence length="844" mass="96366">MTQKLFFVKSLFLLLTLSLTHFANAQDKVNVTGTVVDKDAAVPLEYATVTFIDRTGERSPQGGVTDFDGNFNIEVYEGNYDINVEFISFETKTFENRTLNSDLDLSTISLGLNSDSLDEVVVRAETTQVEVRLDKKIYNIGKDLTTKGGTVTDALQNIPSVAVDVEGGISLRGNENVRILINGKPSAMAGFDDTTIFQQLPADAIERVEVITSPSARYDAEGTAGILNIILKKEKTLGLNGSVQATLGVPINNSFSTNLNLRSDKFNIFNNTGVYYRKSPGNAFYDNEYFNDDDDIFDRVVEDREYDRRRRGVNTNLGIEYYIDDRSSITANLFGRWGNDLDVSESSNLRYFNNSGLDSETFRRQNEEEIEETYQAAINYVKNFNDEGHKLTADFQYSYDNEDKPNSINEFRVFPTDSLIDREIIQENEKQNELLVQADYVLPMGDAQFEAGFRSNLESTENDYFLEEYDPVNDIFNTNEDLSYNFDYEENVNAVYSQYGNKLGDKFSFLLGLRLEHTQLKGDVSSPFISDEELENSFDFDTSFDKNYLGLFPTVNLIYELGEDENITLGYNRRINRPRGWFINPFPSRSSRTNVFRGNPNLNPAFSNTFDLGYLKKWETLTFNASVYYQRETDSFERVQLNNEGSNETDGITQIVFLPINLSTQDRIGGEVGAIWNPTKKLRFNGSFNFFRFETEGTYTAEPTDEVPNPEVQDFGTTNTSFFGRFSAKYTLPSEIDVQTNGFYMGPRNTAQTESDPMFSMDLAVSKEVIKDKLTATFNVRDVFNSRKRKSFTESNNFNSYSEFQWRERQFTLSLIYRFNQSREDRMRERGQGGQGMDDEGGEF</sequence>
<evidence type="ECO:0000256" key="8">
    <source>
        <dbReference type="SAM" id="MobiDB-lite"/>
    </source>
</evidence>
<feature type="domain" description="TonB-dependent receptor plug" evidence="10">
    <location>
        <begin position="148"/>
        <end position="226"/>
    </location>
</feature>
<evidence type="ECO:0000256" key="5">
    <source>
        <dbReference type="ARBA" id="ARBA00023136"/>
    </source>
</evidence>
<keyword evidence="3 7" id="KW-1134">Transmembrane beta strand</keyword>
<feature type="region of interest" description="Disordered" evidence="8">
    <location>
        <begin position="825"/>
        <end position="844"/>
    </location>
</feature>
<dbReference type="SUPFAM" id="SSF49464">
    <property type="entry name" value="Carboxypeptidase regulatory domain-like"/>
    <property type="match status" value="1"/>
</dbReference>
<dbReference type="PROSITE" id="PS52016">
    <property type="entry name" value="TONB_DEPENDENT_REC_3"/>
    <property type="match status" value="1"/>
</dbReference>
<dbReference type="RefSeq" id="WP_027883811.1">
    <property type="nucleotide sequence ID" value="NZ_BMWY01000002.1"/>
</dbReference>
<dbReference type="InterPro" id="IPR039426">
    <property type="entry name" value="TonB-dep_rcpt-like"/>
</dbReference>
<evidence type="ECO:0000256" key="9">
    <source>
        <dbReference type="SAM" id="SignalP"/>
    </source>
</evidence>
<keyword evidence="6 7" id="KW-0998">Cell outer membrane</keyword>
<dbReference type="SUPFAM" id="SSF56935">
    <property type="entry name" value="Porins"/>
    <property type="match status" value="1"/>
</dbReference>
<dbReference type="Proteomes" id="UP000615593">
    <property type="component" value="Unassembled WGS sequence"/>
</dbReference>
<evidence type="ECO:0000313" key="13">
    <source>
        <dbReference type="Proteomes" id="UP000615593"/>
    </source>
</evidence>
<dbReference type="Pfam" id="PF07715">
    <property type="entry name" value="Plug"/>
    <property type="match status" value="1"/>
</dbReference>
<evidence type="ECO:0000259" key="10">
    <source>
        <dbReference type="Pfam" id="PF07715"/>
    </source>
</evidence>
<evidence type="ECO:0000256" key="4">
    <source>
        <dbReference type="ARBA" id="ARBA00022692"/>
    </source>
</evidence>
<keyword evidence="13" id="KW-1185">Reference proteome</keyword>
<dbReference type="InterPro" id="IPR041700">
    <property type="entry name" value="OMP_b-brl_3"/>
</dbReference>
<evidence type="ECO:0000256" key="1">
    <source>
        <dbReference type="ARBA" id="ARBA00004571"/>
    </source>
</evidence>
<protein>
    <submittedName>
        <fullName evidence="12">TonB-dependent receptor</fullName>
    </submittedName>
</protein>
<feature type="signal peptide" evidence="9">
    <location>
        <begin position="1"/>
        <end position="25"/>
    </location>
</feature>
<keyword evidence="2 7" id="KW-0813">Transport</keyword>
<evidence type="ECO:0000313" key="12">
    <source>
        <dbReference type="EMBL" id="GGZ50462.1"/>
    </source>
</evidence>
<comment type="similarity">
    <text evidence="7">Belongs to the TonB-dependent receptor family.</text>
</comment>
<reference evidence="13" key="1">
    <citation type="journal article" date="2019" name="Int. J. Syst. Evol. Microbiol.">
        <title>The Global Catalogue of Microorganisms (GCM) 10K type strain sequencing project: providing services to taxonomists for standard genome sequencing and annotation.</title>
        <authorList>
            <consortium name="The Broad Institute Genomics Platform"/>
            <consortium name="The Broad Institute Genome Sequencing Center for Infectious Disease"/>
            <person name="Wu L."/>
            <person name="Ma J."/>
        </authorList>
    </citation>
    <scope>NUCLEOTIDE SEQUENCE [LARGE SCALE GENOMIC DNA]</scope>
    <source>
        <strain evidence="13">KCTC 12708</strain>
    </source>
</reference>
<dbReference type="PANTHER" id="PTHR40980:SF4">
    <property type="entry name" value="TONB-DEPENDENT RECEPTOR-LIKE BETA-BARREL DOMAIN-CONTAINING PROTEIN"/>
    <property type="match status" value="1"/>
</dbReference>
<accession>A0ABQ3BM20</accession>
<dbReference type="InterPro" id="IPR012910">
    <property type="entry name" value="Plug_dom"/>
</dbReference>
<feature type="domain" description="Outer membrane protein beta-barrel" evidence="11">
    <location>
        <begin position="382"/>
        <end position="817"/>
    </location>
</feature>
<gene>
    <name evidence="12" type="ORF">GCM10008088_10130</name>
</gene>
<comment type="subcellular location">
    <subcellularLocation>
        <location evidence="1 7">Cell outer membrane</location>
        <topology evidence="1 7">Multi-pass membrane protein</topology>
    </subcellularLocation>
</comment>
<evidence type="ECO:0000256" key="6">
    <source>
        <dbReference type="ARBA" id="ARBA00023237"/>
    </source>
</evidence>
<comment type="caution">
    <text evidence="12">The sequence shown here is derived from an EMBL/GenBank/DDBJ whole genome shotgun (WGS) entry which is preliminary data.</text>
</comment>
<dbReference type="InterPro" id="IPR036942">
    <property type="entry name" value="Beta-barrel_TonB_sf"/>
</dbReference>
<evidence type="ECO:0000259" key="11">
    <source>
        <dbReference type="Pfam" id="PF14905"/>
    </source>
</evidence>
<dbReference type="Gene3D" id="2.170.130.10">
    <property type="entry name" value="TonB-dependent receptor, plug domain"/>
    <property type="match status" value="1"/>
</dbReference>
<dbReference type="InterPro" id="IPR037066">
    <property type="entry name" value="Plug_dom_sf"/>
</dbReference>
<proteinExistence type="inferred from homology"/>
<keyword evidence="9" id="KW-0732">Signal</keyword>
<keyword evidence="12" id="KW-0675">Receptor</keyword>
<dbReference type="Gene3D" id="2.40.170.20">
    <property type="entry name" value="TonB-dependent receptor, beta-barrel domain"/>
    <property type="match status" value="1"/>
</dbReference>
<organism evidence="12 13">
    <name type="scientific">Mesonia mobilis</name>
    <dbReference type="NCBI Taxonomy" id="369791"/>
    <lineage>
        <taxon>Bacteria</taxon>
        <taxon>Pseudomonadati</taxon>
        <taxon>Bacteroidota</taxon>
        <taxon>Flavobacteriia</taxon>
        <taxon>Flavobacteriales</taxon>
        <taxon>Flavobacteriaceae</taxon>
        <taxon>Mesonia</taxon>
    </lineage>
</organism>
<keyword evidence="5 7" id="KW-0472">Membrane</keyword>
<keyword evidence="4 7" id="KW-0812">Transmembrane</keyword>
<evidence type="ECO:0000256" key="3">
    <source>
        <dbReference type="ARBA" id="ARBA00022452"/>
    </source>
</evidence>
<dbReference type="InterPro" id="IPR008969">
    <property type="entry name" value="CarboxyPept-like_regulatory"/>
</dbReference>
<evidence type="ECO:0000256" key="7">
    <source>
        <dbReference type="PROSITE-ProRule" id="PRU01360"/>
    </source>
</evidence>
<dbReference type="Pfam" id="PF14905">
    <property type="entry name" value="OMP_b-brl_3"/>
    <property type="match status" value="1"/>
</dbReference>
<dbReference type="EMBL" id="BMWY01000002">
    <property type="protein sequence ID" value="GGZ50462.1"/>
    <property type="molecule type" value="Genomic_DNA"/>
</dbReference>
<evidence type="ECO:0000256" key="2">
    <source>
        <dbReference type="ARBA" id="ARBA00022448"/>
    </source>
</evidence>